<dbReference type="OMA" id="GNCWGFW"/>
<dbReference type="eggNOG" id="ENOG502QSQK">
    <property type="taxonomic scope" value="Eukaryota"/>
</dbReference>
<dbReference type="Pfam" id="PF12368">
    <property type="entry name" value="Rhodanese_C"/>
    <property type="match status" value="1"/>
</dbReference>
<dbReference type="RefSeq" id="XP_002181679.1">
    <property type="nucleotide sequence ID" value="XM_002181643.1"/>
</dbReference>
<reference evidence="2 3" key="1">
    <citation type="journal article" date="2008" name="Nature">
        <title>The Phaeodactylum genome reveals the evolutionary history of diatom genomes.</title>
        <authorList>
            <person name="Bowler C."/>
            <person name="Allen A.E."/>
            <person name="Badger J.H."/>
            <person name="Grimwood J."/>
            <person name="Jabbari K."/>
            <person name="Kuo A."/>
            <person name="Maheswari U."/>
            <person name="Martens C."/>
            <person name="Maumus F."/>
            <person name="Otillar R.P."/>
            <person name="Rayko E."/>
            <person name="Salamov A."/>
            <person name="Vandepoele K."/>
            <person name="Beszteri B."/>
            <person name="Gruber A."/>
            <person name="Heijde M."/>
            <person name="Katinka M."/>
            <person name="Mock T."/>
            <person name="Valentin K."/>
            <person name="Verret F."/>
            <person name="Berges J.A."/>
            <person name="Brownlee C."/>
            <person name="Cadoret J.P."/>
            <person name="Chiovitti A."/>
            <person name="Choi C.J."/>
            <person name="Coesel S."/>
            <person name="De Martino A."/>
            <person name="Detter J.C."/>
            <person name="Durkin C."/>
            <person name="Falciatore A."/>
            <person name="Fournet J."/>
            <person name="Haruta M."/>
            <person name="Huysman M.J."/>
            <person name="Jenkins B.D."/>
            <person name="Jiroutova K."/>
            <person name="Jorgensen R.E."/>
            <person name="Joubert Y."/>
            <person name="Kaplan A."/>
            <person name="Kroger N."/>
            <person name="Kroth P.G."/>
            <person name="La Roche J."/>
            <person name="Lindquist E."/>
            <person name="Lommer M."/>
            <person name="Martin-Jezequel V."/>
            <person name="Lopez P.J."/>
            <person name="Lucas S."/>
            <person name="Mangogna M."/>
            <person name="McGinnis K."/>
            <person name="Medlin L.K."/>
            <person name="Montsant A."/>
            <person name="Oudot-Le Secq M.P."/>
            <person name="Napoli C."/>
            <person name="Obornik M."/>
            <person name="Parker M.S."/>
            <person name="Petit J.L."/>
            <person name="Porcel B.M."/>
            <person name="Poulsen N."/>
            <person name="Robison M."/>
            <person name="Rychlewski L."/>
            <person name="Rynearson T.A."/>
            <person name="Schmutz J."/>
            <person name="Shapiro H."/>
            <person name="Siaut M."/>
            <person name="Stanley M."/>
            <person name="Sussman M.R."/>
            <person name="Taylor A.R."/>
            <person name="Vardi A."/>
            <person name="von Dassow P."/>
            <person name="Vyverman W."/>
            <person name="Willis A."/>
            <person name="Wyrwicz L.S."/>
            <person name="Rokhsar D.S."/>
            <person name="Weissenbach J."/>
            <person name="Armbrust E.V."/>
            <person name="Green B.R."/>
            <person name="Van de Peer Y."/>
            <person name="Grigoriev I.V."/>
        </authorList>
    </citation>
    <scope>NUCLEOTIDE SEQUENCE [LARGE SCALE GENOMIC DNA]</scope>
    <source>
        <strain evidence="2 3">CCAP 1055/1</strain>
    </source>
</reference>
<dbReference type="OrthoDB" id="25002at2759"/>
<dbReference type="KEGG" id="pti:PHATRDRAFT_47291"/>
<dbReference type="SUPFAM" id="SSF52821">
    <property type="entry name" value="Rhodanese/Cell cycle control phosphatase"/>
    <property type="match status" value="1"/>
</dbReference>
<dbReference type="Pfam" id="PF00581">
    <property type="entry name" value="Rhodanese"/>
    <property type="match status" value="1"/>
</dbReference>
<dbReference type="EMBL" id="CM000615">
    <property type="protein sequence ID" value="EEC46893.1"/>
    <property type="molecule type" value="Genomic_DNA"/>
</dbReference>
<dbReference type="PROSITE" id="PS50206">
    <property type="entry name" value="RHODANESE_3"/>
    <property type="match status" value="1"/>
</dbReference>
<evidence type="ECO:0000259" key="1">
    <source>
        <dbReference type="PROSITE" id="PS50206"/>
    </source>
</evidence>
<dbReference type="InterPro" id="IPR036873">
    <property type="entry name" value="Rhodanese-like_dom_sf"/>
</dbReference>
<dbReference type="PANTHER" id="PTHR43268">
    <property type="entry name" value="THIOSULFATE SULFURTRANSFERASE/RHODANESE-LIKE DOMAIN-CONTAINING PROTEIN 2"/>
    <property type="match status" value="1"/>
</dbReference>
<dbReference type="GeneID" id="7202373"/>
<proteinExistence type="predicted"/>
<feature type="domain" description="Rhodanese" evidence="1">
    <location>
        <begin position="91"/>
        <end position="192"/>
    </location>
</feature>
<dbReference type="Proteomes" id="UP000000759">
    <property type="component" value="Chromosome 13"/>
</dbReference>
<keyword evidence="3" id="KW-1185">Reference proteome</keyword>
<dbReference type="HOGENOM" id="CLU_575522_0_0_1"/>
<sequence>MENFEIIEAFGIPDDEHLPNSFEAEFLFRGIDWKESSTGRGILEPFPDLKISIVKEIISTGGSVSVQDIVDHGGKHLTPQQFHETLSQGFGSDDVVLIDVRNTFEHDIGHFINPRTEKAALNPQMVTFSHFDATFCAKQADNFKDKKVLMYCTGGIRCEKASVMLKKRGVKDVSQLQGGIHRYLEEFGDRGYFHGRNFVFDQRIAIQPSDCGSEVTQVERKVGKCVECENHYDEISGSRICSVCRDLVLVCEKCQPNLREYHCRRHAAWKNCYFTFLDSFDESELRLQGQLLENLRGMYLPASVNKNVRKTLSRQFEKVQDRLRSLEAGVAIANRNAPRRCRTCMDPLTLCDGCCWGFWKTQNAKKGYTKLQLDAIEPLLPVVEGTLVEPGPHWNSLRLGSPRNKDGSIRRGEVREVKSWAAGDNERDCVAVRWDIACYSKQIRKNAKPGQFQIYRWGIVAIDGQRLYDLKAVSV</sequence>
<dbReference type="InterPro" id="IPR001763">
    <property type="entry name" value="Rhodanese-like_dom"/>
</dbReference>
<dbReference type="InParanoid" id="B7G3W1"/>
<dbReference type="InterPro" id="IPR022111">
    <property type="entry name" value="Rhodanese_C"/>
</dbReference>
<dbReference type="SMART" id="SM00450">
    <property type="entry name" value="RHOD"/>
    <property type="match status" value="1"/>
</dbReference>
<reference evidence="3" key="2">
    <citation type="submission" date="2008-08" db="EMBL/GenBank/DDBJ databases">
        <authorList>
            <consortium name="Diatom Consortium"/>
            <person name="Grigoriev I."/>
            <person name="Grimwood J."/>
            <person name="Kuo A."/>
            <person name="Otillar R.P."/>
            <person name="Salamov A."/>
            <person name="Detter J.C."/>
            <person name="Lindquist E."/>
            <person name="Shapiro H."/>
            <person name="Lucas S."/>
            <person name="Glavina del Rio T."/>
            <person name="Pitluck S."/>
            <person name="Rokhsar D."/>
            <person name="Bowler C."/>
        </authorList>
    </citation>
    <scope>GENOME REANNOTATION</scope>
    <source>
        <strain evidence="3">CCAP 1055/1</strain>
    </source>
</reference>
<evidence type="ECO:0000313" key="2">
    <source>
        <dbReference type="EMBL" id="EEC46893.1"/>
    </source>
</evidence>
<dbReference type="PANTHER" id="PTHR43268:SF6">
    <property type="entry name" value="THIOSULFATE SULFURTRANSFERASE_RHODANESE-LIKE DOMAIN-CONTAINING PROTEIN 2"/>
    <property type="match status" value="1"/>
</dbReference>
<evidence type="ECO:0000313" key="3">
    <source>
        <dbReference type="Proteomes" id="UP000000759"/>
    </source>
</evidence>
<dbReference type="PaxDb" id="2850-Phatr47291"/>
<protein>
    <recommendedName>
        <fullName evidence="1">Rhodanese domain-containing protein</fullName>
    </recommendedName>
</protein>
<accession>B7G3W1</accession>
<organism evidence="2 3">
    <name type="scientific">Phaeodactylum tricornutum (strain CCAP 1055/1)</name>
    <dbReference type="NCBI Taxonomy" id="556484"/>
    <lineage>
        <taxon>Eukaryota</taxon>
        <taxon>Sar</taxon>
        <taxon>Stramenopiles</taxon>
        <taxon>Ochrophyta</taxon>
        <taxon>Bacillariophyta</taxon>
        <taxon>Bacillariophyceae</taxon>
        <taxon>Bacillariophycidae</taxon>
        <taxon>Naviculales</taxon>
        <taxon>Phaeodactylaceae</taxon>
        <taxon>Phaeodactylum</taxon>
    </lineage>
</organism>
<gene>
    <name evidence="2" type="ORF">PHATRDRAFT_47291</name>
</gene>
<name>B7G3W1_PHATC</name>
<dbReference type="AlphaFoldDB" id="B7G3W1"/>
<dbReference type="Gene3D" id="3.40.250.10">
    <property type="entry name" value="Rhodanese-like domain"/>
    <property type="match status" value="1"/>
</dbReference>
<dbReference type="InterPro" id="IPR020936">
    <property type="entry name" value="TrhO"/>
</dbReference>